<evidence type="ECO:0000313" key="2">
    <source>
        <dbReference type="Proteomes" id="UP000622860"/>
    </source>
</evidence>
<name>A0A917HDP6_9BACI</name>
<dbReference type="EMBL" id="BMFR01000007">
    <property type="protein sequence ID" value="GGG76033.1"/>
    <property type="molecule type" value="Genomic_DNA"/>
</dbReference>
<comment type="caution">
    <text evidence="1">The sequence shown here is derived from an EMBL/GenBank/DDBJ whole genome shotgun (WGS) entry which is preliminary data.</text>
</comment>
<sequence>MAFFFLAIVLIVYLFDFKKIQKQNNIMINQNERIIALLEQSVNKQNL</sequence>
<reference evidence="1" key="2">
    <citation type="submission" date="2020-09" db="EMBL/GenBank/DDBJ databases">
        <authorList>
            <person name="Sun Q."/>
            <person name="Zhou Y."/>
        </authorList>
    </citation>
    <scope>NUCLEOTIDE SEQUENCE</scope>
    <source>
        <strain evidence="1">CGMCC 1.12754</strain>
    </source>
</reference>
<accession>A0A917HDP6</accession>
<reference evidence="1" key="1">
    <citation type="journal article" date="2014" name="Int. J. Syst. Evol. Microbiol.">
        <title>Complete genome sequence of Corynebacterium casei LMG S-19264T (=DSM 44701T), isolated from a smear-ripened cheese.</title>
        <authorList>
            <consortium name="US DOE Joint Genome Institute (JGI-PGF)"/>
            <person name="Walter F."/>
            <person name="Albersmeier A."/>
            <person name="Kalinowski J."/>
            <person name="Ruckert C."/>
        </authorList>
    </citation>
    <scope>NUCLEOTIDE SEQUENCE</scope>
    <source>
        <strain evidence="1">CGMCC 1.12754</strain>
    </source>
</reference>
<organism evidence="1 2">
    <name type="scientific">Virgibacillus oceani</name>
    <dbReference type="NCBI Taxonomy" id="1479511"/>
    <lineage>
        <taxon>Bacteria</taxon>
        <taxon>Bacillati</taxon>
        <taxon>Bacillota</taxon>
        <taxon>Bacilli</taxon>
        <taxon>Bacillales</taxon>
        <taxon>Bacillaceae</taxon>
        <taxon>Virgibacillus</taxon>
    </lineage>
</organism>
<dbReference type="AlphaFoldDB" id="A0A917HDP6"/>
<dbReference type="Proteomes" id="UP000622860">
    <property type="component" value="Unassembled WGS sequence"/>
</dbReference>
<proteinExistence type="predicted"/>
<protein>
    <submittedName>
        <fullName evidence="1">Uncharacterized protein</fullName>
    </submittedName>
</protein>
<keyword evidence="2" id="KW-1185">Reference proteome</keyword>
<gene>
    <name evidence="1" type="ORF">GCM10011398_21180</name>
</gene>
<evidence type="ECO:0000313" key="1">
    <source>
        <dbReference type="EMBL" id="GGG76033.1"/>
    </source>
</evidence>
<dbReference type="RefSeq" id="WP_188455359.1">
    <property type="nucleotide sequence ID" value="NZ_BMFR01000007.1"/>
</dbReference>